<dbReference type="Proteomes" id="UP000441717">
    <property type="component" value="Unassembled WGS sequence"/>
</dbReference>
<proteinExistence type="predicted"/>
<dbReference type="OrthoDB" id="4319341at2"/>
<protein>
    <submittedName>
        <fullName evidence="1">Uncharacterized protein</fullName>
    </submittedName>
</protein>
<sequence>MITIQYAGSKNCPVFLCDVCGEQIQQDGNVLWRHKKPGELRFTHKRCNTTFKKAHGPDWDWLPLPAFLVYLWRNTAIDGGKAKKVVELLAHFGEGGA</sequence>
<evidence type="ECO:0000313" key="1">
    <source>
        <dbReference type="EMBL" id="MQL50833.1"/>
    </source>
</evidence>
<dbReference type="RefSeq" id="WP_152944732.1">
    <property type="nucleotide sequence ID" value="NZ_WHYR01000001.1"/>
</dbReference>
<dbReference type="EMBL" id="WHYR01000001">
    <property type="protein sequence ID" value="MQL50833.1"/>
    <property type="molecule type" value="Genomic_DNA"/>
</dbReference>
<evidence type="ECO:0000313" key="2">
    <source>
        <dbReference type="Proteomes" id="UP000441717"/>
    </source>
</evidence>
<keyword evidence="2" id="KW-1185">Reference proteome</keyword>
<reference evidence="1 2" key="1">
    <citation type="submission" date="2019-10" db="EMBL/GenBank/DDBJ databases">
        <title>Comparative genomics of sulfur disproportionating microorganisms.</title>
        <authorList>
            <person name="Ward L.M."/>
            <person name="Bertran E."/>
            <person name="Johnston D."/>
        </authorList>
    </citation>
    <scope>NUCLEOTIDE SEQUENCE [LARGE SCALE GENOMIC DNA]</scope>
    <source>
        <strain evidence="1 2">DSM 14055</strain>
    </source>
</reference>
<accession>A0A6N7IME4</accession>
<gene>
    <name evidence="1" type="ORF">GFC01_00775</name>
</gene>
<comment type="caution">
    <text evidence="1">The sequence shown here is derived from an EMBL/GenBank/DDBJ whole genome shotgun (WGS) entry which is preliminary data.</text>
</comment>
<dbReference type="AlphaFoldDB" id="A0A6N7IME4"/>
<name>A0A6N7IME4_9FIRM</name>
<organism evidence="1 2">
    <name type="scientific">Desulfofundulus thermobenzoicus</name>
    <dbReference type="NCBI Taxonomy" id="29376"/>
    <lineage>
        <taxon>Bacteria</taxon>
        <taxon>Bacillati</taxon>
        <taxon>Bacillota</taxon>
        <taxon>Clostridia</taxon>
        <taxon>Eubacteriales</taxon>
        <taxon>Peptococcaceae</taxon>
        <taxon>Desulfofundulus</taxon>
    </lineage>
</organism>